<name>A0A914HH21_GLORO</name>
<feature type="region of interest" description="Disordered" evidence="6">
    <location>
        <begin position="209"/>
        <end position="245"/>
    </location>
</feature>
<dbReference type="PROSITE" id="PS51225">
    <property type="entry name" value="MARVEL"/>
    <property type="match status" value="1"/>
</dbReference>
<dbReference type="GO" id="GO:0016020">
    <property type="term" value="C:membrane"/>
    <property type="evidence" value="ECO:0007669"/>
    <property type="project" value="UniProtKB-SubCell"/>
</dbReference>
<evidence type="ECO:0000256" key="2">
    <source>
        <dbReference type="ARBA" id="ARBA00022692"/>
    </source>
</evidence>
<evidence type="ECO:0000313" key="10">
    <source>
        <dbReference type="WBParaSite" id="Gr19_v10_g17430.t1"/>
    </source>
</evidence>
<feature type="region of interest" description="Disordered" evidence="6">
    <location>
        <begin position="1"/>
        <end position="46"/>
    </location>
</feature>
<feature type="compositionally biased region" description="Basic and acidic residues" evidence="6">
    <location>
        <begin position="230"/>
        <end position="245"/>
    </location>
</feature>
<dbReference type="PANTHER" id="PTHR22776">
    <property type="entry name" value="MARVEL-CONTAINING POTENTIAL LIPID RAFT-ASSOCIATED PROTEIN"/>
    <property type="match status" value="1"/>
</dbReference>
<reference evidence="10" key="1">
    <citation type="submission" date="2022-11" db="UniProtKB">
        <authorList>
            <consortium name="WormBaseParasite"/>
        </authorList>
    </citation>
    <scope>IDENTIFICATION</scope>
</reference>
<evidence type="ECO:0000256" key="3">
    <source>
        <dbReference type="ARBA" id="ARBA00022989"/>
    </source>
</evidence>
<feature type="transmembrane region" description="Helical" evidence="7">
    <location>
        <begin position="108"/>
        <end position="127"/>
    </location>
</feature>
<feature type="transmembrane region" description="Helical" evidence="7">
    <location>
        <begin position="147"/>
        <end position="164"/>
    </location>
</feature>
<comment type="subcellular location">
    <subcellularLocation>
        <location evidence="1">Membrane</location>
        <topology evidence="1">Multi-pass membrane protein</topology>
    </subcellularLocation>
</comment>
<sequence length="245" mass="27430">MLKSGDEEIENAQEEKSKTISIEQEAKQPTSRTNTTASEKHSSTTKGFGRMNAKVKIIPESRKGQLNTRYLATLPGLLKIVEVILGFVAFILAICADRRSTSSAWAEHITFETTVVVSVLILLYVVFPHLTLADERTREGLVVVELFFYGINTLFFFIGIWLMVHLAASWTAEGRGAAILGSILCLALCLMYAGEAYIKFKVWNKPTPTHPENPQGHHHHHVPPAPTHYNETKTDRREMDEKAVV</sequence>
<dbReference type="WBParaSite" id="Gr19_v10_g17430.t1">
    <property type="protein sequence ID" value="Gr19_v10_g17430.t1"/>
    <property type="gene ID" value="Gr19_v10_g17430"/>
</dbReference>
<keyword evidence="4 5" id="KW-0472">Membrane</keyword>
<evidence type="ECO:0000256" key="6">
    <source>
        <dbReference type="SAM" id="MobiDB-lite"/>
    </source>
</evidence>
<feature type="transmembrane region" description="Helical" evidence="7">
    <location>
        <begin position="76"/>
        <end position="96"/>
    </location>
</feature>
<dbReference type="InterPro" id="IPR050578">
    <property type="entry name" value="MARVEL-CKLF_proteins"/>
</dbReference>
<dbReference type="Pfam" id="PF01284">
    <property type="entry name" value="MARVEL"/>
    <property type="match status" value="1"/>
</dbReference>
<keyword evidence="2 5" id="KW-0812">Transmembrane</keyword>
<feature type="compositionally biased region" description="Polar residues" evidence="6">
    <location>
        <begin position="19"/>
        <end position="37"/>
    </location>
</feature>
<evidence type="ECO:0000313" key="9">
    <source>
        <dbReference type="Proteomes" id="UP000887572"/>
    </source>
</evidence>
<dbReference type="InterPro" id="IPR008253">
    <property type="entry name" value="Marvel"/>
</dbReference>
<evidence type="ECO:0000259" key="8">
    <source>
        <dbReference type="PROSITE" id="PS51225"/>
    </source>
</evidence>
<keyword evidence="3 7" id="KW-1133">Transmembrane helix</keyword>
<protein>
    <submittedName>
        <fullName evidence="10">MARVEL domain-containing protein</fullName>
    </submittedName>
</protein>
<evidence type="ECO:0000256" key="5">
    <source>
        <dbReference type="PROSITE-ProRule" id="PRU00581"/>
    </source>
</evidence>
<organism evidence="9 10">
    <name type="scientific">Globodera rostochiensis</name>
    <name type="common">Golden nematode worm</name>
    <name type="synonym">Heterodera rostochiensis</name>
    <dbReference type="NCBI Taxonomy" id="31243"/>
    <lineage>
        <taxon>Eukaryota</taxon>
        <taxon>Metazoa</taxon>
        <taxon>Ecdysozoa</taxon>
        <taxon>Nematoda</taxon>
        <taxon>Chromadorea</taxon>
        <taxon>Rhabditida</taxon>
        <taxon>Tylenchina</taxon>
        <taxon>Tylenchomorpha</taxon>
        <taxon>Tylenchoidea</taxon>
        <taxon>Heteroderidae</taxon>
        <taxon>Heteroderinae</taxon>
        <taxon>Globodera</taxon>
    </lineage>
</organism>
<dbReference type="AlphaFoldDB" id="A0A914HH21"/>
<dbReference type="PANTHER" id="PTHR22776:SF52">
    <property type="entry name" value="MARVEL DOMAIN-CONTAINING PROTEIN"/>
    <property type="match status" value="1"/>
</dbReference>
<keyword evidence="9" id="KW-1185">Reference proteome</keyword>
<evidence type="ECO:0000256" key="4">
    <source>
        <dbReference type="ARBA" id="ARBA00023136"/>
    </source>
</evidence>
<accession>A0A914HH21</accession>
<feature type="domain" description="MARVEL" evidence="8">
    <location>
        <begin position="70"/>
        <end position="204"/>
    </location>
</feature>
<feature type="transmembrane region" description="Helical" evidence="7">
    <location>
        <begin position="176"/>
        <end position="194"/>
    </location>
</feature>
<dbReference type="Proteomes" id="UP000887572">
    <property type="component" value="Unplaced"/>
</dbReference>
<proteinExistence type="predicted"/>
<evidence type="ECO:0000256" key="1">
    <source>
        <dbReference type="ARBA" id="ARBA00004141"/>
    </source>
</evidence>
<evidence type="ECO:0000256" key="7">
    <source>
        <dbReference type="SAM" id="Phobius"/>
    </source>
</evidence>